<proteinExistence type="predicted"/>
<sequence length="182" mass="21249">MNENVEKREAIINPEILPEKLSVIIKDEDGKLYESTKDNLRQKGYKIKELEFKKFINSDTDIQRQIEDIKTIRSEILENATAEIESIDFLQRASDNLRSKEDSNEELIELLLPSLLLLHMEMSSYLREEAEWSQLLNNKTALYVTGRTCDHGEYSVLYAILSTYYEMVLKNHIVFITEGNIK</sequence>
<organism evidence="1 2">
    <name type="scientific">Anaerostipes hadrus</name>
    <dbReference type="NCBI Taxonomy" id="649756"/>
    <lineage>
        <taxon>Bacteria</taxon>
        <taxon>Bacillati</taxon>
        <taxon>Bacillota</taxon>
        <taxon>Clostridia</taxon>
        <taxon>Lachnospirales</taxon>
        <taxon>Lachnospiraceae</taxon>
        <taxon>Anaerostipes</taxon>
    </lineage>
</organism>
<dbReference type="EMBL" id="JAAITB010000028">
    <property type="protein sequence ID" value="NSJ80312.1"/>
    <property type="molecule type" value="Genomic_DNA"/>
</dbReference>
<keyword evidence="2" id="KW-1185">Reference proteome</keyword>
<gene>
    <name evidence="1" type="ORF">G5A72_12115</name>
</gene>
<dbReference type="RefSeq" id="WP_044924153.1">
    <property type="nucleotide sequence ID" value="NZ_BAABYN010000001.1"/>
</dbReference>
<evidence type="ECO:0000313" key="1">
    <source>
        <dbReference type="EMBL" id="NSJ80312.1"/>
    </source>
</evidence>
<name>A0ABX2I0F4_ANAHA</name>
<reference evidence="1 2" key="1">
    <citation type="journal article" date="2020" name="Cell Host Microbe">
        <title>Functional and Genomic Variation between Human-Derived Isolates of Lachnospiraceae Reveals Inter- and Intra-Species Diversity.</title>
        <authorList>
            <person name="Sorbara M.T."/>
            <person name="Littmann E.R."/>
            <person name="Fontana E."/>
            <person name="Moody T.U."/>
            <person name="Kohout C.E."/>
            <person name="Gjonbalaj M."/>
            <person name="Eaton V."/>
            <person name="Seok R."/>
            <person name="Leiner I.M."/>
            <person name="Pamer E.G."/>
        </authorList>
    </citation>
    <scope>NUCLEOTIDE SEQUENCE [LARGE SCALE GENOMIC DNA]</scope>
    <source>
        <strain evidence="1 2">MSK.14.57</strain>
    </source>
</reference>
<evidence type="ECO:0000313" key="2">
    <source>
        <dbReference type="Proteomes" id="UP001644750"/>
    </source>
</evidence>
<dbReference type="Proteomes" id="UP001644750">
    <property type="component" value="Unassembled WGS sequence"/>
</dbReference>
<protein>
    <submittedName>
        <fullName evidence="1">Uncharacterized protein</fullName>
    </submittedName>
</protein>
<accession>A0ABX2I0F4</accession>
<comment type="caution">
    <text evidence="1">The sequence shown here is derived from an EMBL/GenBank/DDBJ whole genome shotgun (WGS) entry which is preliminary data.</text>
</comment>